<evidence type="ECO:0000313" key="14">
    <source>
        <dbReference type="EMBL" id="QJW36061.1"/>
    </source>
</evidence>
<evidence type="ECO:0000256" key="10">
    <source>
        <dbReference type="ARBA" id="ARBA00023049"/>
    </source>
</evidence>
<evidence type="ECO:0000313" key="15">
    <source>
        <dbReference type="Proteomes" id="UP000451354"/>
    </source>
</evidence>
<dbReference type="PANTHER" id="PTHR43221:SF1">
    <property type="entry name" value="PROTEASE HTPX"/>
    <property type="match status" value="1"/>
</dbReference>
<evidence type="ECO:0000256" key="9">
    <source>
        <dbReference type="ARBA" id="ARBA00022989"/>
    </source>
</evidence>
<evidence type="ECO:0000256" key="12">
    <source>
        <dbReference type="SAM" id="Phobius"/>
    </source>
</evidence>
<accession>A0A6M5UFI7</accession>
<keyword evidence="15" id="KW-1185">Reference proteome</keyword>
<dbReference type="KEGG" id="cprt:FIC82_007465"/>
<keyword evidence="5 12" id="KW-0812">Transmembrane</keyword>
<keyword evidence="9 12" id="KW-1133">Transmembrane helix</keyword>
<dbReference type="CDD" id="cd07328">
    <property type="entry name" value="M48_Ste24p_like"/>
    <property type="match status" value="1"/>
</dbReference>
<dbReference type="AlphaFoldDB" id="A0A6M5UFI7"/>
<keyword evidence="8" id="KW-0862">Zinc</keyword>
<comment type="subcellular location">
    <subcellularLocation>
        <location evidence="2">Cell membrane</location>
        <topology evidence="2">Multi-pass membrane protein</topology>
    </subcellularLocation>
</comment>
<dbReference type="InterPro" id="IPR050083">
    <property type="entry name" value="HtpX_protease"/>
</dbReference>
<dbReference type="GO" id="GO:0005886">
    <property type="term" value="C:plasma membrane"/>
    <property type="evidence" value="ECO:0007669"/>
    <property type="project" value="UniProtKB-SubCell"/>
</dbReference>
<dbReference type="OrthoDB" id="155290at2"/>
<gene>
    <name evidence="14" type="ORF">FIC82_007465</name>
</gene>
<reference evidence="14 15" key="1">
    <citation type="journal article" date="2022" name="Int. J. Syst. Evol. Microbiol.">
        <title>Cellulosimicrobium protaetiae sp. nov., isolated from the gut of the larva of Protaetia brevitarsis seulensis.</title>
        <authorList>
            <person name="Le Han H."/>
            <person name="Nguyen T.T.H."/>
            <person name="Li Z."/>
            <person name="Shin N.R."/>
            <person name="Kim S.G."/>
        </authorList>
    </citation>
    <scope>NUCLEOTIDE SEQUENCE [LARGE SCALE GENOMIC DNA]</scope>
    <source>
        <strain evidence="14 15">BI34</strain>
    </source>
</reference>
<sequence>MSIHLRAALSVLLLVGFFTLAFGTVIGLVVLTVWLLVEHDGAGAGGLALLAAVLGAGLGIAVRRVAQSVRGVRSFGTVLTEDDAPELWATVGEVASAVGTRAPTSIRLTFEVNASVSEDVRLLGLTGGTRRMALGLPLLQGLDVSQLRAVLAHEMGHFSRRHTYLAPLVRRGEALVVASVQELRDNRVGQLLLSPFARLFLRVSADVRRRQELEADAFSVRVAGRDVAARALRELDVISTTWQVFLHSYVTIGWDDGLGPPPAELLPGFALMTRGYAAAIGVLRAEAPSEESSPWDAHPSTAARLVAMATTHEPRAVPVDKRPASVLVPDLERHAEQVAWEEFAYGSRAVLPWDQLAAAALPRHDQREADVVYRAVGRLSGRGRGDLDDLLGLLATGGAPALARDVARGLPDERQREVLVAGVTCALRAAAVWSGSASWQLSWSAPTTLIDISGEPVDYVHVARLAVDPATTDQARTVLAECGVDLAEGVQVSEGASIERSSVLTGIANVKANRRFHDLLVLDTGLVLVPSPARALDGAFRLHRLLRSGTPAQLVAQHWFVPYDAVTTVRVRKAVPARLELAMVDGSTLLLRETWGGARLHPSSSRTLVAGVSSHAQVEEAPAR</sequence>
<evidence type="ECO:0000256" key="6">
    <source>
        <dbReference type="ARBA" id="ARBA00022723"/>
    </source>
</evidence>
<keyword evidence="3" id="KW-1003">Cell membrane</keyword>
<comment type="cofactor">
    <cofactor evidence="1">
        <name>Zn(2+)</name>
        <dbReference type="ChEBI" id="CHEBI:29105"/>
    </cofactor>
</comment>
<keyword evidence="7" id="KW-0378">Hydrolase</keyword>
<feature type="domain" description="Peptidase M48" evidence="13">
    <location>
        <begin position="124"/>
        <end position="308"/>
    </location>
</feature>
<feature type="transmembrane region" description="Helical" evidence="12">
    <location>
        <begin position="12"/>
        <end position="36"/>
    </location>
</feature>
<dbReference type="Proteomes" id="UP000451354">
    <property type="component" value="Chromosome"/>
</dbReference>
<evidence type="ECO:0000256" key="1">
    <source>
        <dbReference type="ARBA" id="ARBA00001947"/>
    </source>
</evidence>
<keyword evidence="11 12" id="KW-0472">Membrane</keyword>
<keyword evidence="10 14" id="KW-0482">Metalloprotease</keyword>
<dbReference type="PANTHER" id="PTHR43221">
    <property type="entry name" value="PROTEASE HTPX"/>
    <property type="match status" value="1"/>
</dbReference>
<keyword evidence="6" id="KW-0479">Metal-binding</keyword>
<protein>
    <submittedName>
        <fullName evidence="14">M48 family metalloprotease</fullName>
    </submittedName>
</protein>
<keyword evidence="4" id="KW-0645">Protease</keyword>
<dbReference type="GO" id="GO:0004222">
    <property type="term" value="F:metalloendopeptidase activity"/>
    <property type="evidence" value="ECO:0007669"/>
    <property type="project" value="InterPro"/>
</dbReference>
<feature type="transmembrane region" description="Helical" evidence="12">
    <location>
        <begin position="42"/>
        <end position="62"/>
    </location>
</feature>
<name>A0A6M5UFI7_9MICO</name>
<evidence type="ECO:0000256" key="11">
    <source>
        <dbReference type="ARBA" id="ARBA00023136"/>
    </source>
</evidence>
<dbReference type="RefSeq" id="WP_154798126.1">
    <property type="nucleotide sequence ID" value="NZ_CP052757.1"/>
</dbReference>
<evidence type="ECO:0000256" key="3">
    <source>
        <dbReference type="ARBA" id="ARBA00022475"/>
    </source>
</evidence>
<dbReference type="Pfam" id="PF01435">
    <property type="entry name" value="Peptidase_M48"/>
    <property type="match status" value="1"/>
</dbReference>
<evidence type="ECO:0000256" key="5">
    <source>
        <dbReference type="ARBA" id="ARBA00022692"/>
    </source>
</evidence>
<dbReference type="GO" id="GO:0006508">
    <property type="term" value="P:proteolysis"/>
    <property type="evidence" value="ECO:0007669"/>
    <property type="project" value="UniProtKB-KW"/>
</dbReference>
<evidence type="ECO:0000256" key="2">
    <source>
        <dbReference type="ARBA" id="ARBA00004651"/>
    </source>
</evidence>
<dbReference type="Gene3D" id="3.30.2010.10">
    <property type="entry name" value="Metalloproteases ('zincins'), catalytic domain"/>
    <property type="match status" value="1"/>
</dbReference>
<dbReference type="EMBL" id="CP052757">
    <property type="protein sequence ID" value="QJW36061.1"/>
    <property type="molecule type" value="Genomic_DNA"/>
</dbReference>
<evidence type="ECO:0000256" key="7">
    <source>
        <dbReference type="ARBA" id="ARBA00022801"/>
    </source>
</evidence>
<organism evidence="14 15">
    <name type="scientific">Cellulosimicrobium protaetiae</name>
    <dbReference type="NCBI Taxonomy" id="2587808"/>
    <lineage>
        <taxon>Bacteria</taxon>
        <taxon>Bacillati</taxon>
        <taxon>Actinomycetota</taxon>
        <taxon>Actinomycetes</taxon>
        <taxon>Micrococcales</taxon>
        <taxon>Promicromonosporaceae</taxon>
        <taxon>Cellulosimicrobium</taxon>
    </lineage>
</organism>
<evidence type="ECO:0000256" key="4">
    <source>
        <dbReference type="ARBA" id="ARBA00022670"/>
    </source>
</evidence>
<dbReference type="GO" id="GO:0046872">
    <property type="term" value="F:metal ion binding"/>
    <property type="evidence" value="ECO:0007669"/>
    <property type="project" value="UniProtKB-KW"/>
</dbReference>
<proteinExistence type="predicted"/>
<dbReference type="InterPro" id="IPR001915">
    <property type="entry name" value="Peptidase_M48"/>
</dbReference>
<evidence type="ECO:0000259" key="13">
    <source>
        <dbReference type="Pfam" id="PF01435"/>
    </source>
</evidence>
<evidence type="ECO:0000256" key="8">
    <source>
        <dbReference type="ARBA" id="ARBA00022833"/>
    </source>
</evidence>